<name>A0A6J4QT60_9ACTN</name>
<dbReference type="AlphaFoldDB" id="A0A6J4QT60"/>
<reference evidence="1" key="1">
    <citation type="submission" date="2020-02" db="EMBL/GenBank/DDBJ databases">
        <authorList>
            <person name="Meier V. D."/>
        </authorList>
    </citation>
    <scope>NUCLEOTIDE SEQUENCE</scope>
    <source>
        <strain evidence="1">AVDCRST_MAG58</strain>
    </source>
</reference>
<proteinExistence type="predicted"/>
<accession>A0A6J4QT60</accession>
<organism evidence="1">
    <name type="scientific">uncultured Rubrobacteraceae bacterium</name>
    <dbReference type="NCBI Taxonomy" id="349277"/>
    <lineage>
        <taxon>Bacteria</taxon>
        <taxon>Bacillati</taxon>
        <taxon>Actinomycetota</taxon>
        <taxon>Rubrobacteria</taxon>
        <taxon>Rubrobacterales</taxon>
        <taxon>Rubrobacteraceae</taxon>
        <taxon>environmental samples</taxon>
    </lineage>
</organism>
<protein>
    <submittedName>
        <fullName evidence="1">Uncharacterized protein</fullName>
    </submittedName>
</protein>
<dbReference type="EMBL" id="CADCVF010000028">
    <property type="protein sequence ID" value="CAA9453918.1"/>
    <property type="molecule type" value="Genomic_DNA"/>
</dbReference>
<sequence>MTMMTLMTMIYGSILDEGMRLYFVDSWSDKAPSAIRSIRHRVARASPRAVWLAPGSFWFL</sequence>
<gene>
    <name evidence="1" type="ORF">AVDCRST_MAG58-1142</name>
</gene>
<evidence type="ECO:0000313" key="1">
    <source>
        <dbReference type="EMBL" id="CAA9453918.1"/>
    </source>
</evidence>